<dbReference type="InterPro" id="IPR030395">
    <property type="entry name" value="GP_PDE_dom"/>
</dbReference>
<dbReference type="Pfam" id="PF03009">
    <property type="entry name" value="GDPD"/>
    <property type="match status" value="1"/>
</dbReference>
<dbReference type="PROSITE" id="PS51704">
    <property type="entry name" value="GP_PDE"/>
    <property type="match status" value="1"/>
</dbReference>
<dbReference type="GO" id="GO:0008081">
    <property type="term" value="F:phosphoric diester hydrolase activity"/>
    <property type="evidence" value="ECO:0007669"/>
    <property type="project" value="InterPro"/>
</dbReference>
<keyword evidence="4" id="KW-1185">Reference proteome</keyword>
<dbReference type="SUPFAM" id="SSF51695">
    <property type="entry name" value="PLC-like phosphodiesterases"/>
    <property type="match status" value="1"/>
</dbReference>
<evidence type="ECO:0000313" key="4">
    <source>
        <dbReference type="Proteomes" id="UP000198589"/>
    </source>
</evidence>
<sequence>MTTLELDVQITEDGHAVVTYDRDPQSAQNARGHRARVPRRAEHPYVPDGRYIKDLTPAQVRTIDCGSHTLSEFPDQQASPGAPIAVGGLRPGH</sequence>
<dbReference type="AlphaFoldDB" id="A0A1I2ELP9"/>
<dbReference type="EMBL" id="FOND01000007">
    <property type="protein sequence ID" value="SFE93301.1"/>
    <property type="molecule type" value="Genomic_DNA"/>
</dbReference>
<dbReference type="Gene3D" id="3.20.20.190">
    <property type="entry name" value="Phosphatidylinositol (PI) phosphodiesterase"/>
    <property type="match status" value="1"/>
</dbReference>
<dbReference type="STRING" id="1798228.SAMN05216574_10794"/>
<gene>
    <name evidence="3" type="ORF">SAMN05216574_10794</name>
</gene>
<feature type="compositionally biased region" description="Polar residues" evidence="1">
    <location>
        <begin position="69"/>
        <end position="79"/>
    </location>
</feature>
<protein>
    <submittedName>
        <fullName evidence="3">Glycerophosphoryl diester phosphodiesterase family protein</fullName>
    </submittedName>
</protein>
<dbReference type="GO" id="GO:0006629">
    <property type="term" value="P:lipid metabolic process"/>
    <property type="evidence" value="ECO:0007669"/>
    <property type="project" value="InterPro"/>
</dbReference>
<organism evidence="3 4">
    <name type="scientific">Blastococcus tunisiensis</name>
    <dbReference type="NCBI Taxonomy" id="1798228"/>
    <lineage>
        <taxon>Bacteria</taxon>
        <taxon>Bacillati</taxon>
        <taxon>Actinomycetota</taxon>
        <taxon>Actinomycetes</taxon>
        <taxon>Geodermatophilales</taxon>
        <taxon>Geodermatophilaceae</taxon>
        <taxon>Blastococcus</taxon>
    </lineage>
</organism>
<evidence type="ECO:0000313" key="3">
    <source>
        <dbReference type="EMBL" id="SFE93301.1"/>
    </source>
</evidence>
<reference evidence="4" key="1">
    <citation type="submission" date="2016-10" db="EMBL/GenBank/DDBJ databases">
        <authorList>
            <person name="Varghese N."/>
            <person name="Submissions S."/>
        </authorList>
    </citation>
    <scope>NUCLEOTIDE SEQUENCE [LARGE SCALE GENOMIC DNA]</scope>
    <source>
        <strain evidence="4">DSM 46838</strain>
    </source>
</reference>
<feature type="region of interest" description="Disordered" evidence="1">
    <location>
        <begin position="69"/>
        <end position="93"/>
    </location>
</feature>
<evidence type="ECO:0000256" key="1">
    <source>
        <dbReference type="SAM" id="MobiDB-lite"/>
    </source>
</evidence>
<proteinExistence type="predicted"/>
<dbReference type="InterPro" id="IPR017946">
    <property type="entry name" value="PLC-like_Pdiesterase_TIM-brl"/>
</dbReference>
<evidence type="ECO:0000259" key="2">
    <source>
        <dbReference type="PROSITE" id="PS51704"/>
    </source>
</evidence>
<accession>A0A1I2ELP9</accession>
<feature type="domain" description="GP-PDE" evidence="2">
    <location>
        <begin position="1"/>
        <end position="93"/>
    </location>
</feature>
<name>A0A1I2ELP9_9ACTN</name>
<dbReference type="Proteomes" id="UP000198589">
    <property type="component" value="Unassembled WGS sequence"/>
</dbReference>